<feature type="coiled-coil region" evidence="5">
    <location>
        <begin position="262"/>
        <end position="296"/>
    </location>
</feature>
<reference evidence="9 10" key="1">
    <citation type="submission" date="2016-07" db="EMBL/GenBank/DDBJ databases">
        <title>Pervasive Adenine N6-methylation of Active Genes in Fungi.</title>
        <authorList>
            <consortium name="DOE Joint Genome Institute"/>
            <person name="Mondo S.J."/>
            <person name="Dannebaum R.O."/>
            <person name="Kuo R.C."/>
            <person name="Labutti K."/>
            <person name="Haridas S."/>
            <person name="Kuo A."/>
            <person name="Salamov A."/>
            <person name="Ahrendt S.R."/>
            <person name="Lipzen A."/>
            <person name="Sullivan W."/>
            <person name="Andreopoulos W.B."/>
            <person name="Clum A."/>
            <person name="Lindquist E."/>
            <person name="Daum C."/>
            <person name="Ramamoorthy G.K."/>
            <person name="Gryganskyi A."/>
            <person name="Culley D."/>
            <person name="Magnuson J.K."/>
            <person name="James T.Y."/>
            <person name="O'Malley M.A."/>
            <person name="Stajich J.E."/>
            <person name="Spatafora J.W."/>
            <person name="Visel A."/>
            <person name="Grigoriev I.V."/>
        </authorList>
    </citation>
    <scope>NUCLEOTIDE SEQUENCE [LARGE SCALE GENOMIC DNA]</scope>
    <source>
        <strain evidence="9 10">NRRL 2496</strain>
    </source>
</reference>
<evidence type="ECO:0000256" key="2">
    <source>
        <dbReference type="ARBA" id="ARBA00022771"/>
    </source>
</evidence>
<feature type="domain" description="PHD-type" evidence="8">
    <location>
        <begin position="118"/>
        <end position="171"/>
    </location>
</feature>
<dbReference type="InterPro" id="IPR001965">
    <property type="entry name" value="Znf_PHD"/>
</dbReference>
<dbReference type="InterPro" id="IPR011011">
    <property type="entry name" value="Znf_FYVE_PHD"/>
</dbReference>
<dbReference type="InterPro" id="IPR013083">
    <property type="entry name" value="Znf_RING/FYVE/PHD"/>
</dbReference>
<dbReference type="SUPFAM" id="SSF57903">
    <property type="entry name" value="FYVE/PHD zinc finger"/>
    <property type="match status" value="1"/>
</dbReference>
<dbReference type="OrthoDB" id="20839at2759"/>
<dbReference type="EMBL" id="MCGN01000011">
    <property type="protein sequence ID" value="ORY91078.1"/>
    <property type="molecule type" value="Genomic_DNA"/>
</dbReference>
<dbReference type="PANTHER" id="PTHR13793:SF107">
    <property type="entry name" value="BROMODOMAIN-CONTAINING PROTEIN HOMOLOG"/>
    <property type="match status" value="1"/>
</dbReference>
<dbReference type="Gene3D" id="3.30.40.10">
    <property type="entry name" value="Zinc/RING finger domain, C3HC4 (zinc finger)"/>
    <property type="match status" value="2"/>
</dbReference>
<dbReference type="InParanoid" id="A0A1X2H0Z1"/>
<keyword evidence="5" id="KW-0175">Coiled coil</keyword>
<feature type="domain" description="PHD-type" evidence="7">
    <location>
        <begin position="8"/>
        <end position="60"/>
    </location>
</feature>
<organism evidence="9 10">
    <name type="scientific">Syncephalastrum racemosum</name>
    <name type="common">Filamentous fungus</name>
    <dbReference type="NCBI Taxonomy" id="13706"/>
    <lineage>
        <taxon>Eukaryota</taxon>
        <taxon>Fungi</taxon>
        <taxon>Fungi incertae sedis</taxon>
        <taxon>Mucoromycota</taxon>
        <taxon>Mucoromycotina</taxon>
        <taxon>Mucoromycetes</taxon>
        <taxon>Mucorales</taxon>
        <taxon>Syncephalastraceae</taxon>
        <taxon>Syncephalastrum</taxon>
    </lineage>
</organism>
<evidence type="ECO:0000313" key="9">
    <source>
        <dbReference type="EMBL" id="ORY91078.1"/>
    </source>
</evidence>
<dbReference type="InterPro" id="IPR034732">
    <property type="entry name" value="EPHD"/>
</dbReference>
<dbReference type="AlphaFoldDB" id="A0A1X2H0Z1"/>
<dbReference type="PANTHER" id="PTHR13793">
    <property type="entry name" value="PHD FINGER PROTEINS"/>
    <property type="match status" value="1"/>
</dbReference>
<gene>
    <name evidence="9" type="ORF">BCR43DRAFT_498477</name>
</gene>
<keyword evidence="1" id="KW-0479">Metal-binding</keyword>
<evidence type="ECO:0000256" key="1">
    <source>
        <dbReference type="ARBA" id="ARBA00022723"/>
    </source>
</evidence>
<dbReference type="InterPro" id="IPR050701">
    <property type="entry name" value="Histone_Mod_Regulator"/>
</dbReference>
<dbReference type="InterPro" id="IPR019787">
    <property type="entry name" value="Znf_PHD-finger"/>
</dbReference>
<dbReference type="Pfam" id="PF13831">
    <property type="entry name" value="PHD_2"/>
    <property type="match status" value="1"/>
</dbReference>
<comment type="caution">
    <text evidence="9">The sequence shown here is derived from an EMBL/GenBank/DDBJ whole genome shotgun (WGS) entry which is preliminary data.</text>
</comment>
<dbReference type="GO" id="GO:0006357">
    <property type="term" value="P:regulation of transcription by RNA polymerase II"/>
    <property type="evidence" value="ECO:0007669"/>
    <property type="project" value="TreeGrafter"/>
</dbReference>
<dbReference type="SMART" id="SM00249">
    <property type="entry name" value="PHD"/>
    <property type="match status" value="2"/>
</dbReference>
<keyword evidence="10" id="KW-1185">Reference proteome</keyword>
<evidence type="ECO:0000256" key="6">
    <source>
        <dbReference type="SAM" id="MobiDB-lite"/>
    </source>
</evidence>
<evidence type="ECO:0000256" key="5">
    <source>
        <dbReference type="SAM" id="Coils"/>
    </source>
</evidence>
<feature type="compositionally biased region" description="Low complexity" evidence="6">
    <location>
        <begin position="221"/>
        <end position="232"/>
    </location>
</feature>
<dbReference type="InterPro" id="IPR019786">
    <property type="entry name" value="Zinc_finger_PHD-type_CS"/>
</dbReference>
<feature type="region of interest" description="Disordered" evidence="6">
    <location>
        <begin position="221"/>
        <end position="257"/>
    </location>
</feature>
<evidence type="ECO:0000259" key="8">
    <source>
        <dbReference type="PROSITE" id="PS51805"/>
    </source>
</evidence>
<proteinExistence type="predicted"/>
<keyword evidence="2 4" id="KW-0863">Zinc-finger</keyword>
<evidence type="ECO:0000256" key="4">
    <source>
        <dbReference type="PROSITE-ProRule" id="PRU00146"/>
    </source>
</evidence>
<dbReference type="Pfam" id="PF13832">
    <property type="entry name" value="zf-HC5HC2H_2"/>
    <property type="match status" value="1"/>
</dbReference>
<dbReference type="PROSITE" id="PS01359">
    <property type="entry name" value="ZF_PHD_1"/>
    <property type="match status" value="1"/>
</dbReference>
<keyword evidence="3" id="KW-0862">Zinc</keyword>
<name>A0A1X2H0Z1_SYNRA</name>
<protein>
    <recommendedName>
        <fullName evidence="11">PHD-type domain-containing protein</fullName>
    </recommendedName>
</protein>
<feature type="region of interest" description="Disordered" evidence="6">
    <location>
        <begin position="174"/>
        <end position="202"/>
    </location>
</feature>
<evidence type="ECO:0000259" key="7">
    <source>
        <dbReference type="PROSITE" id="PS50016"/>
    </source>
</evidence>
<evidence type="ECO:0000313" key="10">
    <source>
        <dbReference type="Proteomes" id="UP000242180"/>
    </source>
</evidence>
<dbReference type="CDD" id="cd15492">
    <property type="entry name" value="PHD_BRPF_JADE_like"/>
    <property type="match status" value="1"/>
</dbReference>
<dbReference type="PROSITE" id="PS51805">
    <property type="entry name" value="EPHD"/>
    <property type="match status" value="1"/>
</dbReference>
<evidence type="ECO:0008006" key="11">
    <source>
        <dbReference type="Google" id="ProtNLM"/>
    </source>
</evidence>
<sequence>MSQEIFDSDRCAICDSPKTSVNDQILYCDGKDCNIPVHQSCYGIPSIPEGEWYCEKCVARRAQRPVRVLCCPMTEDGALHRCTTQNDYLHVLCARYNEHIQEPPPYDIPPRLRTEMDECCICHQVQGFCVKCNADDCTRMFHVTCGVNSGWIQVAKRPRPENLQVYCTKHQGHVATAQAQRPKRSTQSISPPAFRPTTPKPVAFKPAAPKPAATKLVATKPAATKLTATKPAAPKPEAPKPEALEPAASKPPLSSHQAAAKITYLQQQLKSRTTELSQLKEEQKKKQEQFGRIAKELHLQEDSSLDTVLRAITDLRLESRKHKHIRQGCATLFKRLGLTTTDGIAPSYDTMEAYLKSLQRSVDAHPLSDADRIDIVRFAERKARKRAHPDPTASSSSSAPQEKRKKL</sequence>
<accession>A0A1X2H0Z1</accession>
<feature type="region of interest" description="Disordered" evidence="6">
    <location>
        <begin position="380"/>
        <end position="407"/>
    </location>
</feature>
<dbReference type="STRING" id="13706.A0A1X2H0Z1"/>
<dbReference type="CDD" id="cd15571">
    <property type="entry name" value="ePHD"/>
    <property type="match status" value="1"/>
</dbReference>
<dbReference type="GO" id="GO:0008270">
    <property type="term" value="F:zinc ion binding"/>
    <property type="evidence" value="ECO:0007669"/>
    <property type="project" value="UniProtKB-KW"/>
</dbReference>
<evidence type="ECO:0000256" key="3">
    <source>
        <dbReference type="ARBA" id="ARBA00022833"/>
    </source>
</evidence>
<dbReference type="PROSITE" id="PS50016">
    <property type="entry name" value="ZF_PHD_2"/>
    <property type="match status" value="1"/>
</dbReference>
<dbReference type="Proteomes" id="UP000242180">
    <property type="component" value="Unassembled WGS sequence"/>
</dbReference>